<dbReference type="RefSeq" id="WP_046493316.1">
    <property type="nucleotide sequence ID" value="NZ_CP016303.1"/>
</dbReference>
<reference evidence="1" key="1">
    <citation type="submission" date="2016-06" db="EMBL/GenBank/DDBJ databases">
        <authorList>
            <person name="Kjaerup R.B."/>
            <person name="Dalgaard T.S."/>
            <person name="Juul-Madsen H.R."/>
        </authorList>
    </citation>
    <scope>NUCLEOTIDE SEQUENCE [LARGE SCALE GENOMIC DNA]</scope>
    <source>
        <strain evidence="1">MEAM1</strain>
    </source>
</reference>
<dbReference type="EMBL" id="CP016303">
    <property type="protein sequence ID" value="ASX25883.1"/>
    <property type="molecule type" value="Genomic_DNA"/>
</dbReference>
<dbReference type="OrthoDB" id="6409362at2"/>
<dbReference type="InterPro" id="IPR009057">
    <property type="entry name" value="Homeodomain-like_sf"/>
</dbReference>
<reference evidence="3" key="2">
    <citation type="submission" date="2016-06" db="EMBL/GenBank/DDBJ databases">
        <authorList>
            <person name="Chen W."/>
            <person name="Hasegawa D.K."/>
        </authorList>
    </citation>
    <scope>NUCLEOTIDE SEQUENCE [LARGE SCALE GENOMIC DNA]</scope>
    <source>
        <strain evidence="3">MEAM1</strain>
    </source>
</reference>
<dbReference type="SUPFAM" id="SSF46689">
    <property type="entry name" value="Homeodomain-like"/>
    <property type="match status" value="1"/>
</dbReference>
<dbReference type="EMBL" id="CP016303">
    <property type="protein sequence ID" value="ASX26139.1"/>
    <property type="molecule type" value="Genomic_DNA"/>
</dbReference>
<protein>
    <recommendedName>
        <fullName evidence="4">Mor transcription activator domain-containing protein</fullName>
    </recommendedName>
</protein>
<reference evidence="1 3" key="3">
    <citation type="submission" date="2017-09" db="EMBL/GenBank/DDBJ databases">
        <title>The genome of whitefly Bemisia tabaci, a global crop pest, provides novel insights into virus transmission, host adaptation and insecticide resistance.</title>
        <authorList>
            <person name="Kaur N."/>
            <person name="Kliot A."/>
            <person name="Pinheiro P.V."/>
            <person name="Luan J."/>
            <person name="Zheng Y."/>
            <person name="Liu W."/>
            <person name="Sun H."/>
            <person name="Yang X."/>
            <person name="Xu Y."/>
            <person name="Luo Y."/>
            <person name="Kruse A."/>
            <person name="Fisher T.W."/>
            <person name="Nelson D.R."/>
            <person name="Elimelech M."/>
            <person name="MacCoss M."/>
            <person name="Johnson R."/>
            <person name="Cohen E."/>
            <person name="Hunter W.B."/>
            <person name="Brown J.K."/>
            <person name="Jander G."/>
            <person name="Cilia M."/>
            <person name="Douglas A.E."/>
            <person name="Ghanim M."/>
            <person name="Simmons A.M."/>
            <person name="Wintermantel W.M."/>
            <person name="Ling K.-S."/>
            <person name="Fei Z."/>
        </authorList>
    </citation>
    <scope>NUCLEOTIDE SEQUENCE [LARGE SCALE GENOMIC DNA]</scope>
    <source>
        <strain evidence="1 3">MEAM1</strain>
    </source>
</reference>
<gene>
    <name evidence="1" type="ORF">BA171_01700</name>
    <name evidence="2" type="ORF">BA171_03270</name>
</gene>
<evidence type="ECO:0008006" key="4">
    <source>
        <dbReference type="Google" id="ProtNLM"/>
    </source>
</evidence>
<accession>A0A249DWF2</accession>
<proteinExistence type="predicted"/>
<organism evidence="1 3">
    <name type="scientific">Candidatus Hamiltonella defensa</name>
    <name type="common">Bemisia tabaci</name>
    <dbReference type="NCBI Taxonomy" id="672795"/>
    <lineage>
        <taxon>Bacteria</taxon>
        <taxon>Pseudomonadati</taxon>
        <taxon>Pseudomonadota</taxon>
        <taxon>Gammaproteobacteria</taxon>
        <taxon>Enterobacterales</taxon>
        <taxon>Enterobacteriaceae</taxon>
        <taxon>aphid secondary symbionts</taxon>
        <taxon>Candidatus Williamhamiltonella</taxon>
    </lineage>
</organism>
<name>A0A249DWF2_9ENTR</name>
<evidence type="ECO:0000313" key="2">
    <source>
        <dbReference type="EMBL" id="ASX26139.1"/>
    </source>
</evidence>
<evidence type="ECO:0000313" key="3">
    <source>
        <dbReference type="Proteomes" id="UP000216438"/>
    </source>
</evidence>
<dbReference type="AlphaFoldDB" id="A0A249DWF2"/>
<sequence length="114" mass="12743">MNVLHEIAEVIGPDMAVKLGQLMGGARLYVPARVTEDHPFSLILGASTAQKLCDYYCGDVIEVPCKKVFRQVRNDIISREYHSMKPEKENRANILALKYGLTSRQVLNIARLAA</sequence>
<dbReference type="Proteomes" id="UP000216438">
    <property type="component" value="Chromosome"/>
</dbReference>
<evidence type="ECO:0000313" key="1">
    <source>
        <dbReference type="EMBL" id="ASX25883.1"/>
    </source>
</evidence>